<keyword evidence="6" id="KW-0732">Signal</keyword>
<feature type="chain" id="PRO_5041206698" description="FAD-binding domain-containing protein" evidence="6">
    <location>
        <begin position="23"/>
        <end position="429"/>
    </location>
</feature>
<keyword evidence="9" id="KW-1185">Reference proteome</keyword>
<evidence type="ECO:0000256" key="6">
    <source>
        <dbReference type="SAM" id="SignalP"/>
    </source>
</evidence>
<evidence type="ECO:0000313" key="8">
    <source>
        <dbReference type="EMBL" id="KAJ9647708.1"/>
    </source>
</evidence>
<evidence type="ECO:0000256" key="3">
    <source>
        <dbReference type="ARBA" id="ARBA00022827"/>
    </source>
</evidence>
<feature type="domain" description="FAD-binding" evidence="7">
    <location>
        <begin position="308"/>
        <end position="355"/>
    </location>
</feature>
<dbReference type="AlphaFoldDB" id="A0AA39D4Q9"/>
<accession>A0AA39D4Q9</accession>
<comment type="caution">
    <text evidence="8">The sequence shown here is derived from an EMBL/GenBank/DDBJ whole genome shotgun (WGS) entry which is preliminary data.</text>
</comment>
<dbReference type="GO" id="GO:0004497">
    <property type="term" value="F:monooxygenase activity"/>
    <property type="evidence" value="ECO:0007669"/>
    <property type="project" value="UniProtKB-KW"/>
</dbReference>
<gene>
    <name evidence="8" type="ORF">H2204_000338</name>
</gene>
<dbReference type="SUPFAM" id="SSF51905">
    <property type="entry name" value="FAD/NAD(P)-binding domain"/>
    <property type="match status" value="1"/>
</dbReference>
<evidence type="ECO:0000259" key="7">
    <source>
        <dbReference type="Pfam" id="PF01494"/>
    </source>
</evidence>
<dbReference type="Proteomes" id="UP001172681">
    <property type="component" value="Unassembled WGS sequence"/>
</dbReference>
<sequence length="429" mass="47838">MATTPSKPIIVIGAGLVGLTLAQGLKKAGFPFEIYDRDTSLNARPAGWGITVHWSLPSLQACLPKELYDSIPSIQVDPAAGDRAHDRYRFLDLETGKDKYAMPSGHHYRLNRQKLRQLLCTDIPVQWGKSFKSLELKEDGVIVHFADGHCVEGSMLLGVDGKNSKIKRQLLGEEKSRLNPLPVAFMGLTLRLPPEKMQPFRDIHPVLWQGCHPGSGYFVFFSMLSTPESNDSAGTADPYYEGQFNMSWLTERHGQTPKTPQEQLAKAKEAACASSGMFPLLRQAILDIPEDTHALEIVLEDWPTQEWPLSEGRVTLLGDAAHTMTMYRGEAANHGMYDAAALVHQLNQWRRGVKSREEALRDFQAEVVERTHEAVLLSRFACLECHDLDNLRDDSQVFQVSGFNARVKEERAVFDLTPGPTPVPAEIVA</sequence>
<evidence type="ECO:0000256" key="2">
    <source>
        <dbReference type="ARBA" id="ARBA00022630"/>
    </source>
</evidence>
<keyword evidence="3" id="KW-0274">FAD</keyword>
<evidence type="ECO:0000256" key="4">
    <source>
        <dbReference type="ARBA" id="ARBA00023002"/>
    </source>
</evidence>
<dbReference type="EMBL" id="JAPDRN010000001">
    <property type="protein sequence ID" value="KAJ9647708.1"/>
    <property type="molecule type" value="Genomic_DNA"/>
</dbReference>
<dbReference type="InterPro" id="IPR002938">
    <property type="entry name" value="FAD-bd"/>
</dbReference>
<dbReference type="PANTHER" id="PTHR47178:SF1">
    <property type="entry name" value="FAD-BINDING DOMAIN-CONTAINING PROTEIN-RELATED"/>
    <property type="match status" value="1"/>
</dbReference>
<organism evidence="8 9">
    <name type="scientific">Knufia peltigerae</name>
    <dbReference type="NCBI Taxonomy" id="1002370"/>
    <lineage>
        <taxon>Eukaryota</taxon>
        <taxon>Fungi</taxon>
        <taxon>Dikarya</taxon>
        <taxon>Ascomycota</taxon>
        <taxon>Pezizomycotina</taxon>
        <taxon>Eurotiomycetes</taxon>
        <taxon>Chaetothyriomycetidae</taxon>
        <taxon>Chaetothyriales</taxon>
        <taxon>Trichomeriaceae</taxon>
        <taxon>Knufia</taxon>
    </lineage>
</organism>
<keyword evidence="5" id="KW-0503">Monooxygenase</keyword>
<dbReference type="PANTHER" id="PTHR47178">
    <property type="entry name" value="MONOOXYGENASE, FAD-BINDING"/>
    <property type="match status" value="1"/>
</dbReference>
<evidence type="ECO:0000256" key="1">
    <source>
        <dbReference type="ARBA" id="ARBA00001974"/>
    </source>
</evidence>
<dbReference type="GO" id="GO:0071949">
    <property type="term" value="F:FAD binding"/>
    <property type="evidence" value="ECO:0007669"/>
    <property type="project" value="InterPro"/>
</dbReference>
<dbReference type="Pfam" id="PF01494">
    <property type="entry name" value="FAD_binding_3"/>
    <property type="match status" value="1"/>
</dbReference>
<keyword evidence="2" id="KW-0285">Flavoprotein</keyword>
<protein>
    <recommendedName>
        <fullName evidence="7">FAD-binding domain-containing protein</fullName>
    </recommendedName>
</protein>
<comment type="cofactor">
    <cofactor evidence="1">
        <name>FAD</name>
        <dbReference type="ChEBI" id="CHEBI:57692"/>
    </cofactor>
</comment>
<dbReference type="InterPro" id="IPR036188">
    <property type="entry name" value="FAD/NAD-bd_sf"/>
</dbReference>
<evidence type="ECO:0000256" key="5">
    <source>
        <dbReference type="ARBA" id="ARBA00023033"/>
    </source>
</evidence>
<dbReference type="PRINTS" id="PR00420">
    <property type="entry name" value="RNGMNOXGNASE"/>
</dbReference>
<proteinExistence type="predicted"/>
<evidence type="ECO:0000313" key="9">
    <source>
        <dbReference type="Proteomes" id="UP001172681"/>
    </source>
</evidence>
<feature type="signal peptide" evidence="6">
    <location>
        <begin position="1"/>
        <end position="22"/>
    </location>
</feature>
<keyword evidence="4" id="KW-0560">Oxidoreductase</keyword>
<name>A0AA39D4Q9_9EURO</name>
<reference evidence="8" key="1">
    <citation type="submission" date="2022-10" db="EMBL/GenBank/DDBJ databases">
        <title>Culturing micro-colonial fungi from biological soil crusts in the Mojave desert and describing Neophaeococcomyces mojavensis, and introducing the new genera and species Taxawa tesnikishii.</title>
        <authorList>
            <person name="Kurbessoian T."/>
            <person name="Stajich J.E."/>
        </authorList>
    </citation>
    <scope>NUCLEOTIDE SEQUENCE</scope>
    <source>
        <strain evidence="8">TK_35</strain>
    </source>
</reference>
<dbReference type="Gene3D" id="3.50.50.60">
    <property type="entry name" value="FAD/NAD(P)-binding domain"/>
    <property type="match status" value="1"/>
</dbReference>